<evidence type="ECO:0000256" key="6">
    <source>
        <dbReference type="ARBA" id="ARBA00022840"/>
    </source>
</evidence>
<organism evidence="15 16">
    <name type="scientific">Sulfuritortus calidifontis</name>
    <dbReference type="NCBI Taxonomy" id="1914471"/>
    <lineage>
        <taxon>Bacteria</taxon>
        <taxon>Pseudomonadati</taxon>
        <taxon>Pseudomonadota</taxon>
        <taxon>Betaproteobacteria</taxon>
        <taxon>Nitrosomonadales</taxon>
        <taxon>Thiobacillaceae</taxon>
        <taxon>Sulfuritortus</taxon>
    </lineage>
</organism>
<evidence type="ECO:0000313" key="16">
    <source>
        <dbReference type="Proteomes" id="UP000295135"/>
    </source>
</evidence>
<evidence type="ECO:0000256" key="10">
    <source>
        <dbReference type="PROSITE-ProRule" id="PRU00552"/>
    </source>
</evidence>
<feature type="domain" description="Helicase C-terminal" evidence="13">
    <location>
        <begin position="231"/>
        <end position="393"/>
    </location>
</feature>
<dbReference type="GO" id="GO:0016787">
    <property type="term" value="F:hydrolase activity"/>
    <property type="evidence" value="ECO:0007669"/>
    <property type="project" value="UniProtKB-KW"/>
</dbReference>
<dbReference type="GO" id="GO:0005524">
    <property type="term" value="F:ATP binding"/>
    <property type="evidence" value="ECO:0007669"/>
    <property type="project" value="UniProtKB-KW"/>
</dbReference>
<dbReference type="OrthoDB" id="5297934at2"/>
<protein>
    <recommendedName>
        <fullName evidence="9">DEAD-box ATP-dependent RNA helicase RhpA</fullName>
        <ecNumber evidence="1">3.6.4.13</ecNumber>
    </recommendedName>
</protein>
<evidence type="ECO:0000259" key="12">
    <source>
        <dbReference type="PROSITE" id="PS51192"/>
    </source>
</evidence>
<evidence type="ECO:0000256" key="1">
    <source>
        <dbReference type="ARBA" id="ARBA00012552"/>
    </source>
</evidence>
<evidence type="ECO:0000256" key="11">
    <source>
        <dbReference type="RuleBase" id="RU000492"/>
    </source>
</evidence>
<name>A0A4R3JZ09_9PROT</name>
<dbReference type="EC" id="3.6.4.13" evidence="1"/>
<dbReference type="FunFam" id="3.40.50.300:FF:000108">
    <property type="entry name" value="ATP-dependent RNA helicase RhlE"/>
    <property type="match status" value="1"/>
</dbReference>
<evidence type="ECO:0000256" key="8">
    <source>
        <dbReference type="ARBA" id="ARBA00047984"/>
    </source>
</evidence>
<dbReference type="PROSITE" id="PS51192">
    <property type="entry name" value="HELICASE_ATP_BIND_1"/>
    <property type="match status" value="1"/>
</dbReference>
<dbReference type="InterPro" id="IPR014001">
    <property type="entry name" value="Helicase_ATP-bd"/>
</dbReference>
<dbReference type="GO" id="GO:0005829">
    <property type="term" value="C:cytosol"/>
    <property type="evidence" value="ECO:0007669"/>
    <property type="project" value="TreeGrafter"/>
</dbReference>
<dbReference type="InterPro" id="IPR011545">
    <property type="entry name" value="DEAD/DEAH_box_helicase_dom"/>
</dbReference>
<dbReference type="CDD" id="cd18787">
    <property type="entry name" value="SF2_C_DEAD"/>
    <property type="match status" value="1"/>
</dbReference>
<keyword evidence="3 11" id="KW-0547">Nucleotide-binding</keyword>
<dbReference type="CDD" id="cd00268">
    <property type="entry name" value="DEADc"/>
    <property type="match status" value="1"/>
</dbReference>
<feature type="domain" description="Helicase ATP-binding" evidence="12">
    <location>
        <begin position="42"/>
        <end position="220"/>
    </location>
</feature>
<proteinExistence type="inferred from homology"/>
<dbReference type="GO" id="GO:0003724">
    <property type="term" value="F:RNA helicase activity"/>
    <property type="evidence" value="ECO:0007669"/>
    <property type="project" value="UniProtKB-EC"/>
</dbReference>
<dbReference type="EMBL" id="SLZY01000001">
    <property type="protein sequence ID" value="TCS73954.1"/>
    <property type="molecule type" value="Genomic_DNA"/>
</dbReference>
<dbReference type="Pfam" id="PF00270">
    <property type="entry name" value="DEAD"/>
    <property type="match status" value="1"/>
</dbReference>
<evidence type="ECO:0000256" key="2">
    <source>
        <dbReference type="ARBA" id="ARBA00022490"/>
    </source>
</evidence>
<dbReference type="GO" id="GO:0003676">
    <property type="term" value="F:nucleic acid binding"/>
    <property type="evidence" value="ECO:0007669"/>
    <property type="project" value="InterPro"/>
</dbReference>
<dbReference type="GO" id="GO:0009266">
    <property type="term" value="P:response to temperature stimulus"/>
    <property type="evidence" value="ECO:0007669"/>
    <property type="project" value="UniProtKB-ARBA"/>
</dbReference>
<sequence length="439" mass="47411">MSESSALEAASSFAELNLSPEIQRALDDMGYQTPTPIQKQAIPLVLAGRDLMAQAQTGTGKTAAFALPLLQKMQPFANTSTSPARHPVRALVLAPTRELAIQVYESVVAYGKHIPLRSTVVYGGVGLDTQTPQLRAGVEVLVATPGRLLDHAGSRVLSLAQVEYLVLDEADRMLDMGFLPDLKRILSLLPQNRQTLLFSATFDDSITRLAQSFLRDPLKVEVARRNTAAETVEQVVHKAREEEKIDALVRVVSAREISQAIVFTRTKLTADRLGRQLQRRSLEVAVIHGDKAQSERLLALEGFKQGKTRLLVATDIAARGLDIAELPCVINFELPYSPEDYVHRIGRTGRAGAEGLAVSLVAPDEEKLLAAIEKFINKSLPAAPLPKTAAPVAPSWTAPAAPVVPGRVLAAAGPRGRRTEPVCALLLPPVRTEGEASPE</sequence>
<dbReference type="GO" id="GO:0042255">
    <property type="term" value="P:ribosome assembly"/>
    <property type="evidence" value="ECO:0007669"/>
    <property type="project" value="UniProtKB-ARBA"/>
</dbReference>
<dbReference type="Pfam" id="PF00271">
    <property type="entry name" value="Helicase_C"/>
    <property type="match status" value="1"/>
</dbReference>
<evidence type="ECO:0000256" key="5">
    <source>
        <dbReference type="ARBA" id="ARBA00022806"/>
    </source>
</evidence>
<keyword evidence="2" id="KW-0963">Cytoplasm</keyword>
<dbReference type="InterPro" id="IPR044742">
    <property type="entry name" value="DEAD/DEAH_RhlB"/>
</dbReference>
<evidence type="ECO:0000259" key="14">
    <source>
        <dbReference type="PROSITE" id="PS51195"/>
    </source>
</evidence>
<dbReference type="PROSITE" id="PS51194">
    <property type="entry name" value="HELICASE_CTER"/>
    <property type="match status" value="1"/>
</dbReference>
<dbReference type="AlphaFoldDB" id="A0A4R3JZ09"/>
<feature type="short sequence motif" description="Q motif" evidence="10">
    <location>
        <begin position="11"/>
        <end position="39"/>
    </location>
</feature>
<feature type="domain" description="DEAD-box RNA helicase Q" evidence="14">
    <location>
        <begin position="11"/>
        <end position="39"/>
    </location>
</feature>
<comment type="catalytic activity">
    <reaction evidence="8">
        <text>ATP + H2O = ADP + phosphate + H(+)</text>
        <dbReference type="Rhea" id="RHEA:13065"/>
        <dbReference type="ChEBI" id="CHEBI:15377"/>
        <dbReference type="ChEBI" id="CHEBI:15378"/>
        <dbReference type="ChEBI" id="CHEBI:30616"/>
        <dbReference type="ChEBI" id="CHEBI:43474"/>
        <dbReference type="ChEBI" id="CHEBI:456216"/>
        <dbReference type="EC" id="3.6.4.13"/>
    </reaction>
</comment>
<evidence type="ECO:0000256" key="3">
    <source>
        <dbReference type="ARBA" id="ARBA00022741"/>
    </source>
</evidence>
<dbReference type="InterPro" id="IPR000629">
    <property type="entry name" value="RNA-helicase_DEAD-box_CS"/>
</dbReference>
<dbReference type="PANTHER" id="PTHR47959:SF13">
    <property type="entry name" value="ATP-DEPENDENT RNA HELICASE RHLE"/>
    <property type="match status" value="1"/>
</dbReference>
<evidence type="ECO:0000313" key="15">
    <source>
        <dbReference type="EMBL" id="TCS73954.1"/>
    </source>
</evidence>
<keyword evidence="4 11" id="KW-0378">Hydrolase</keyword>
<comment type="caution">
    <text evidence="15">The sequence shown here is derived from an EMBL/GenBank/DDBJ whole genome shotgun (WGS) entry which is preliminary data.</text>
</comment>
<dbReference type="InterPro" id="IPR001650">
    <property type="entry name" value="Helicase_C-like"/>
</dbReference>
<dbReference type="Proteomes" id="UP000295135">
    <property type="component" value="Unassembled WGS sequence"/>
</dbReference>
<dbReference type="PANTHER" id="PTHR47959">
    <property type="entry name" value="ATP-DEPENDENT RNA HELICASE RHLE-RELATED"/>
    <property type="match status" value="1"/>
</dbReference>
<evidence type="ECO:0000256" key="4">
    <source>
        <dbReference type="ARBA" id="ARBA00022801"/>
    </source>
</evidence>
<reference evidence="15 16" key="1">
    <citation type="submission" date="2019-03" db="EMBL/GenBank/DDBJ databases">
        <title>Genomic Encyclopedia of Type Strains, Phase IV (KMG-IV): sequencing the most valuable type-strain genomes for metagenomic binning, comparative biology and taxonomic classification.</title>
        <authorList>
            <person name="Goeker M."/>
        </authorList>
    </citation>
    <scope>NUCLEOTIDE SEQUENCE [LARGE SCALE GENOMIC DNA]</scope>
    <source>
        <strain evidence="15 16">DSM 103923</strain>
    </source>
</reference>
<gene>
    <name evidence="15" type="ORF">EDC61_101177</name>
</gene>
<keyword evidence="5 11" id="KW-0347">Helicase</keyword>
<comment type="similarity">
    <text evidence="7 11">Belongs to the DEAD box helicase family.</text>
</comment>
<keyword evidence="16" id="KW-1185">Reference proteome</keyword>
<dbReference type="PROSITE" id="PS51195">
    <property type="entry name" value="Q_MOTIF"/>
    <property type="match status" value="1"/>
</dbReference>
<evidence type="ECO:0000259" key="13">
    <source>
        <dbReference type="PROSITE" id="PS51194"/>
    </source>
</evidence>
<dbReference type="InterPro" id="IPR027417">
    <property type="entry name" value="P-loop_NTPase"/>
</dbReference>
<dbReference type="PROSITE" id="PS00039">
    <property type="entry name" value="DEAD_ATP_HELICASE"/>
    <property type="match status" value="1"/>
</dbReference>
<dbReference type="Gene3D" id="3.40.50.300">
    <property type="entry name" value="P-loop containing nucleotide triphosphate hydrolases"/>
    <property type="match status" value="2"/>
</dbReference>
<evidence type="ECO:0000256" key="7">
    <source>
        <dbReference type="ARBA" id="ARBA00038437"/>
    </source>
</evidence>
<dbReference type="SMART" id="SM00487">
    <property type="entry name" value="DEXDc"/>
    <property type="match status" value="1"/>
</dbReference>
<accession>A0A4R3JZ09</accession>
<dbReference type="SMART" id="SM00490">
    <property type="entry name" value="HELICc"/>
    <property type="match status" value="1"/>
</dbReference>
<dbReference type="SUPFAM" id="SSF52540">
    <property type="entry name" value="P-loop containing nucleoside triphosphate hydrolases"/>
    <property type="match status" value="1"/>
</dbReference>
<dbReference type="InterPro" id="IPR014014">
    <property type="entry name" value="RNA_helicase_DEAD_Q_motif"/>
</dbReference>
<keyword evidence="6 11" id="KW-0067">ATP-binding</keyword>
<evidence type="ECO:0000256" key="9">
    <source>
        <dbReference type="ARBA" id="ARBA00074363"/>
    </source>
</evidence>
<dbReference type="InterPro" id="IPR050079">
    <property type="entry name" value="DEAD_box_RNA_helicase"/>
</dbReference>
<dbReference type="RefSeq" id="WP_126459484.1">
    <property type="nucleotide sequence ID" value="NZ_AP018721.1"/>
</dbReference>